<evidence type="ECO:0000313" key="1">
    <source>
        <dbReference type="EMBL" id="REG00920.1"/>
    </source>
</evidence>
<reference evidence="1 2" key="1">
    <citation type="submission" date="2018-08" db="EMBL/GenBank/DDBJ databases">
        <title>Sequencing the genomes of 1000 actinobacteria strains.</title>
        <authorList>
            <person name="Klenk H.-P."/>
        </authorList>
    </citation>
    <scope>NUCLEOTIDE SEQUENCE [LARGE SCALE GENOMIC DNA]</scope>
    <source>
        <strain evidence="1 2">DSM 44099</strain>
    </source>
</reference>
<sequence length="177" mass="19205">MPQPPDIPAHLLGRPVQAGLVVPWITPSIGGVYLFGTITDLTQTQCLQGRRCQVCGRPLTGRVVLFARASDLTHRCTVEPGTCPPCAAYSTRACPMLAGRRPQHRAHAHPALAGQPPAADEHLRRAAPAEQWFAVWVRGYDVLPHPAQPHVPAASWRRIPPLTIRPLPPHTGPVPVN</sequence>
<protein>
    <submittedName>
        <fullName evidence="1">Uncharacterized protein</fullName>
    </submittedName>
</protein>
<evidence type="ECO:0000313" key="2">
    <source>
        <dbReference type="Proteomes" id="UP000256913"/>
    </source>
</evidence>
<accession>A0A3D9ZVF2</accession>
<name>A0A3D9ZVF2_9ACTN</name>
<dbReference type="Proteomes" id="UP000256913">
    <property type="component" value="Unassembled WGS sequence"/>
</dbReference>
<gene>
    <name evidence="1" type="ORF">DFJ67_6980</name>
</gene>
<proteinExistence type="predicted"/>
<keyword evidence="2" id="KW-1185">Reference proteome</keyword>
<dbReference type="EMBL" id="QUMQ01000001">
    <property type="protein sequence ID" value="REG00920.1"/>
    <property type="molecule type" value="Genomic_DNA"/>
</dbReference>
<comment type="caution">
    <text evidence="1">The sequence shown here is derived from an EMBL/GenBank/DDBJ whole genome shotgun (WGS) entry which is preliminary data.</text>
</comment>
<dbReference type="OrthoDB" id="3211048at2"/>
<dbReference type="AlphaFoldDB" id="A0A3D9ZVF2"/>
<organism evidence="1 2">
    <name type="scientific">Asanoa ferruginea</name>
    <dbReference type="NCBI Taxonomy" id="53367"/>
    <lineage>
        <taxon>Bacteria</taxon>
        <taxon>Bacillati</taxon>
        <taxon>Actinomycetota</taxon>
        <taxon>Actinomycetes</taxon>
        <taxon>Micromonosporales</taxon>
        <taxon>Micromonosporaceae</taxon>
        <taxon>Asanoa</taxon>
    </lineage>
</organism>
<dbReference type="RefSeq" id="WP_116072800.1">
    <property type="nucleotide sequence ID" value="NZ_BONB01000010.1"/>
</dbReference>